<evidence type="ECO:0000256" key="2">
    <source>
        <dbReference type="ARBA" id="ARBA00010312"/>
    </source>
</evidence>
<evidence type="ECO:0000256" key="5">
    <source>
        <dbReference type="ARBA" id="ARBA00023002"/>
    </source>
</evidence>
<dbReference type="InterPro" id="IPR009010">
    <property type="entry name" value="Asp_de-COase-like_dom_sf"/>
</dbReference>
<evidence type="ECO:0000256" key="3">
    <source>
        <dbReference type="ARBA" id="ARBA00022505"/>
    </source>
</evidence>
<evidence type="ECO:0000256" key="1">
    <source>
        <dbReference type="ARBA" id="ARBA00001942"/>
    </source>
</evidence>
<dbReference type="Gene3D" id="3.40.228.10">
    <property type="entry name" value="Dimethylsulfoxide Reductase, domain 2"/>
    <property type="match status" value="1"/>
</dbReference>
<comment type="caution">
    <text evidence="9">The sequence shown here is derived from an EMBL/GenBank/DDBJ whole genome shotgun (WGS) entry which is preliminary data.</text>
</comment>
<evidence type="ECO:0000313" key="10">
    <source>
        <dbReference type="Proteomes" id="UP000746471"/>
    </source>
</evidence>
<dbReference type="Pfam" id="PF01568">
    <property type="entry name" value="Molydop_binding"/>
    <property type="match status" value="1"/>
</dbReference>
<comment type="similarity">
    <text evidence="2">Belongs to the prokaryotic molybdopterin-containing oxidoreductase family.</text>
</comment>
<dbReference type="PANTHER" id="PTHR43742">
    <property type="entry name" value="TRIMETHYLAMINE-N-OXIDE REDUCTASE"/>
    <property type="match status" value="1"/>
</dbReference>
<dbReference type="SUPFAM" id="SSF53706">
    <property type="entry name" value="Formate dehydrogenase/DMSO reductase, domains 1-3"/>
    <property type="match status" value="1"/>
</dbReference>
<dbReference type="Pfam" id="PF04879">
    <property type="entry name" value="Molybdop_Fe4S4"/>
    <property type="match status" value="1"/>
</dbReference>
<evidence type="ECO:0000256" key="6">
    <source>
        <dbReference type="ARBA" id="ARBA00023004"/>
    </source>
</evidence>
<keyword evidence="6" id="KW-0408">Iron</keyword>
<feature type="domain" description="4Fe-4S Mo/W bis-MGD-type" evidence="8">
    <location>
        <begin position="276"/>
        <end position="333"/>
    </location>
</feature>
<dbReference type="Proteomes" id="UP000746471">
    <property type="component" value="Unassembled WGS sequence"/>
</dbReference>
<dbReference type="Gene3D" id="1.10.3480.10">
    <property type="entry name" value="TorD-like"/>
    <property type="match status" value="1"/>
</dbReference>
<dbReference type="PROSITE" id="PS51669">
    <property type="entry name" value="4FE4S_MOW_BIS_MGD"/>
    <property type="match status" value="1"/>
</dbReference>
<dbReference type="NCBIfam" id="TIGR02166">
    <property type="entry name" value="dmsA_ynfE"/>
    <property type="match status" value="1"/>
</dbReference>
<keyword evidence="7" id="KW-0411">Iron-sulfur</keyword>
<evidence type="ECO:0000256" key="4">
    <source>
        <dbReference type="ARBA" id="ARBA00022723"/>
    </source>
</evidence>
<organism evidence="9 10">
    <name type="scientific">Fusibacter paucivorans</name>
    <dbReference type="NCBI Taxonomy" id="76009"/>
    <lineage>
        <taxon>Bacteria</taxon>
        <taxon>Bacillati</taxon>
        <taxon>Bacillota</taxon>
        <taxon>Clostridia</taxon>
        <taxon>Eubacteriales</taxon>
        <taxon>Eubacteriales Family XII. Incertae Sedis</taxon>
        <taxon>Fusibacter</taxon>
    </lineage>
</organism>
<evidence type="ECO:0000259" key="8">
    <source>
        <dbReference type="PROSITE" id="PS51669"/>
    </source>
</evidence>
<evidence type="ECO:0000313" key="9">
    <source>
        <dbReference type="EMBL" id="MBS7527450.1"/>
    </source>
</evidence>
<reference evidence="9 10" key="1">
    <citation type="submission" date="2021-05" db="EMBL/GenBank/DDBJ databases">
        <title>Fusibacter ferrireducens sp. nov., an anaerobic, sulfur- and Fe-reducing bacterium isolated from the mangrove sediment.</title>
        <authorList>
            <person name="Qiu D."/>
        </authorList>
    </citation>
    <scope>NUCLEOTIDE SEQUENCE [LARGE SCALE GENOMIC DNA]</scope>
    <source>
        <strain evidence="9 10">DSM 12116</strain>
    </source>
</reference>
<dbReference type="Gene3D" id="3.40.50.740">
    <property type="match status" value="1"/>
</dbReference>
<dbReference type="SUPFAM" id="SSF50692">
    <property type="entry name" value="ADC-like"/>
    <property type="match status" value="1"/>
</dbReference>
<dbReference type="RefSeq" id="WP_213237310.1">
    <property type="nucleotide sequence ID" value="NZ_JAHBCL010000020.1"/>
</dbReference>
<dbReference type="InterPro" id="IPR006655">
    <property type="entry name" value="Mopterin_OxRdtase_prok_CS"/>
</dbReference>
<proteinExistence type="inferred from homology"/>
<dbReference type="Gene3D" id="2.40.40.20">
    <property type="match status" value="1"/>
</dbReference>
<keyword evidence="3" id="KW-0500">Molybdenum</keyword>
<dbReference type="InterPro" id="IPR011888">
    <property type="entry name" value="Anaer_DMSO_reductase"/>
</dbReference>
<dbReference type="InterPro" id="IPR006657">
    <property type="entry name" value="MoPterin_dinucl-bd_dom"/>
</dbReference>
<comment type="cofactor">
    <cofactor evidence="1">
        <name>Mo-bis(molybdopterin guanine dinucleotide)</name>
        <dbReference type="ChEBI" id="CHEBI:60539"/>
    </cofactor>
</comment>
<dbReference type="Gene3D" id="3.30.200.210">
    <property type="match status" value="1"/>
</dbReference>
<dbReference type="Pfam" id="PF02613">
    <property type="entry name" value="Nitrate_red_del"/>
    <property type="match status" value="1"/>
</dbReference>
<protein>
    <submittedName>
        <fullName evidence="9">Molybdopterin-dependent oxidoreductase</fullName>
    </submittedName>
</protein>
<dbReference type="InterPro" id="IPR020945">
    <property type="entry name" value="DMSO/NO3_reduct_chaperone"/>
</dbReference>
<accession>A0ABS5PQN3</accession>
<name>A0ABS5PQN3_9FIRM</name>
<dbReference type="PROSITE" id="PS00490">
    <property type="entry name" value="MOLYBDOPTERIN_PROK_2"/>
    <property type="match status" value="1"/>
</dbReference>
<gene>
    <name evidence="9" type="ORF">KHM83_12265</name>
</gene>
<keyword evidence="10" id="KW-1185">Reference proteome</keyword>
<dbReference type="EMBL" id="JAHBCL010000020">
    <property type="protein sequence ID" value="MBS7527450.1"/>
    <property type="molecule type" value="Genomic_DNA"/>
</dbReference>
<dbReference type="InterPro" id="IPR036411">
    <property type="entry name" value="TorD-like_sf"/>
</dbReference>
<dbReference type="InterPro" id="IPR006656">
    <property type="entry name" value="Mopterin_OxRdtase"/>
</dbReference>
<keyword evidence="5" id="KW-0560">Oxidoreductase</keyword>
<sequence>MSVTQYNKDGVENLDNLKAWLELRQFGYLFLAECFLIEPTASWSAFYKGHAALAGLCDYSGMSTAYDFVRAKLDALAISADEVEQSAKIFERLYDAPCEDAAPPWESVYVGEGDTLMNAVTLSVLQDYHTSGYHYRFDQHQPCDHIGLELLFLSQLAQDAIAAVTELDYSALYHLLERQQHFITKHLCAFAEAFAKQTASVEGAAWYAAVAELMTCFVMHDKDRLDIFIDKNTDNRSHMHPDKHDVLRAEKQFVIPFDGIKRFVVYCKSESIDSVKKTVVVAGINNCGGACSLNVDVQMGKVLNISPNTSLSAAHTKACVRGNAYRNSFLNHKRIKYPMLRVGDRGDGNYKRITWDEAITLIAEKMTSIKAAYGAESRYVNYATGVSALMRGNALAKRLLILDGGCLNYHNSYSTACIAGATPYTFGNKLSGHSPDDYIHSELIILWGHNPAATIFGHESMVMLQAAKAKGTKIIVIDPRMTETAVALADEWVPIKPTTDGALIDAMAYTIVEAGLHDQAFLDRYCIGFDGLHMPEGSKNAENYRDYLFGVYDGQRKTPAWAAAITGLDESVIHRLAMDYAKTKPAALIQGYGPQRNANGEQIVRGCNMLACLTGNVGKIGGSSGGGLYLRYNLPIMMPEIENPVKESIPCFLWTDAIERAADMTSASDGIMGAHQLKAPIKMIFNLAGNILINQHSDINRTIKLLKDPSKVEFIVCSDLFMTPSTRFADLILPGTSMFEGENIRAPWGGGNYLLYVNQCIEPLFECRFEYDWLTEVAERLNLKEAFTLGAPNMTEQLQRAYEVLRTKESELPTFDVFKREGGYVYQTVKHVIAYREQIESFETHPFETPSGKIELYSPRLDSGGDIPAIPKYTPAFEGPQDPQTEKYPYQLVGWHSKRRTHSTHDHNLWLDGVEDQQLWIHPEDARQLMIVGGETVEIYNDRGCVRVPAYVTERIARGVVGMAQGGWYRPDSKGTDLRGAMNVLTTSRPTPLVKGNPQHSNLVAVRRCGIQI</sequence>
<dbReference type="InterPro" id="IPR006963">
    <property type="entry name" value="Mopterin_OxRdtase_4Fe-4S_dom"/>
</dbReference>
<dbReference type="Pfam" id="PF00384">
    <property type="entry name" value="Molybdopterin"/>
    <property type="match status" value="1"/>
</dbReference>
<dbReference type="SUPFAM" id="SSF89155">
    <property type="entry name" value="TorD-like"/>
    <property type="match status" value="1"/>
</dbReference>
<dbReference type="PANTHER" id="PTHR43742:SF3">
    <property type="entry name" value="DIMETHYL SULFOXIDE REDUCTASE DMSA"/>
    <property type="match status" value="1"/>
</dbReference>
<evidence type="ECO:0000256" key="7">
    <source>
        <dbReference type="ARBA" id="ARBA00023014"/>
    </source>
</evidence>
<dbReference type="InterPro" id="IPR050612">
    <property type="entry name" value="Prok_Mopterin_Oxidored"/>
</dbReference>
<keyword evidence="4" id="KW-0479">Metal-binding</keyword>